<keyword evidence="2" id="KW-1185">Reference proteome</keyword>
<comment type="caution">
    <text evidence="1">The sequence shown here is derived from an EMBL/GenBank/DDBJ whole genome shotgun (WGS) entry which is preliminary data.</text>
</comment>
<protein>
    <submittedName>
        <fullName evidence="1">Uncharacterized protein</fullName>
    </submittedName>
</protein>
<dbReference type="EMBL" id="JBFXLQ010000025">
    <property type="protein sequence ID" value="KAL2866465.1"/>
    <property type="molecule type" value="Genomic_DNA"/>
</dbReference>
<dbReference type="GeneID" id="98144412"/>
<gene>
    <name evidence="1" type="ORF">BJX67DRAFT_355888</name>
</gene>
<accession>A0ABR4LPJ9</accession>
<sequence length="78" mass="8682">MRGHHSRMHRLLTYSDHSARSDVLVVPCLIAGIAGNMPACEALVTVALLELTETLFTPRIEIPHVYLISRTKQLENSS</sequence>
<proteinExistence type="predicted"/>
<name>A0ABR4LPJ9_9EURO</name>
<dbReference type="RefSeq" id="XP_070885444.1">
    <property type="nucleotide sequence ID" value="XM_071029340.1"/>
</dbReference>
<evidence type="ECO:0000313" key="1">
    <source>
        <dbReference type="EMBL" id="KAL2866465.1"/>
    </source>
</evidence>
<dbReference type="Proteomes" id="UP001610432">
    <property type="component" value="Unassembled WGS sequence"/>
</dbReference>
<organism evidence="1 2">
    <name type="scientific">Aspergillus lucknowensis</name>
    <dbReference type="NCBI Taxonomy" id="176173"/>
    <lineage>
        <taxon>Eukaryota</taxon>
        <taxon>Fungi</taxon>
        <taxon>Dikarya</taxon>
        <taxon>Ascomycota</taxon>
        <taxon>Pezizomycotina</taxon>
        <taxon>Eurotiomycetes</taxon>
        <taxon>Eurotiomycetidae</taxon>
        <taxon>Eurotiales</taxon>
        <taxon>Aspergillaceae</taxon>
        <taxon>Aspergillus</taxon>
        <taxon>Aspergillus subgen. Nidulantes</taxon>
    </lineage>
</organism>
<reference evidence="1 2" key="1">
    <citation type="submission" date="2024-07" db="EMBL/GenBank/DDBJ databases">
        <title>Section-level genome sequencing and comparative genomics of Aspergillus sections Usti and Cavernicolus.</title>
        <authorList>
            <consortium name="Lawrence Berkeley National Laboratory"/>
            <person name="Nybo J.L."/>
            <person name="Vesth T.C."/>
            <person name="Theobald S."/>
            <person name="Frisvad J.C."/>
            <person name="Larsen T.O."/>
            <person name="Kjaerboelling I."/>
            <person name="Rothschild-Mancinelli K."/>
            <person name="Lyhne E.K."/>
            <person name="Kogle M.E."/>
            <person name="Barry K."/>
            <person name="Clum A."/>
            <person name="Na H."/>
            <person name="Ledsgaard L."/>
            <person name="Lin J."/>
            <person name="Lipzen A."/>
            <person name="Kuo A."/>
            <person name="Riley R."/>
            <person name="Mondo S."/>
            <person name="Labutti K."/>
            <person name="Haridas S."/>
            <person name="Pangalinan J."/>
            <person name="Salamov A.A."/>
            <person name="Simmons B.A."/>
            <person name="Magnuson J.K."/>
            <person name="Chen J."/>
            <person name="Drula E."/>
            <person name="Henrissat B."/>
            <person name="Wiebenga A."/>
            <person name="Lubbers R.J."/>
            <person name="Gomes A.C."/>
            <person name="Macurrencykelacurrency M.R."/>
            <person name="Stajich J."/>
            <person name="Grigoriev I.V."/>
            <person name="Mortensen U.H."/>
            <person name="De Vries R.P."/>
            <person name="Baker S.E."/>
            <person name="Andersen M.R."/>
        </authorList>
    </citation>
    <scope>NUCLEOTIDE SEQUENCE [LARGE SCALE GENOMIC DNA]</scope>
    <source>
        <strain evidence="1 2">CBS 449.75</strain>
    </source>
</reference>
<evidence type="ECO:0000313" key="2">
    <source>
        <dbReference type="Proteomes" id="UP001610432"/>
    </source>
</evidence>